<dbReference type="Pfam" id="PF07969">
    <property type="entry name" value="Amidohydro_3"/>
    <property type="match status" value="1"/>
</dbReference>
<dbReference type="InterPro" id="IPR013108">
    <property type="entry name" value="Amidohydro_3"/>
</dbReference>
<evidence type="ECO:0000313" key="3">
    <source>
        <dbReference type="Proteomes" id="UP000198881"/>
    </source>
</evidence>
<dbReference type="RefSeq" id="WP_091699286.1">
    <property type="nucleotide sequence ID" value="NZ_FPCG01000013.1"/>
</dbReference>
<reference evidence="2 3" key="1">
    <citation type="submission" date="2016-10" db="EMBL/GenBank/DDBJ databases">
        <authorList>
            <person name="de Groot N.N."/>
        </authorList>
    </citation>
    <scope>NUCLEOTIDE SEQUENCE [LARGE SCALE GENOMIC DNA]</scope>
    <source>
        <strain evidence="2 3">CGMCC 1.7054</strain>
    </source>
</reference>
<name>A0A1I7MS35_9MICC</name>
<dbReference type="InterPro" id="IPR011059">
    <property type="entry name" value="Metal-dep_hydrolase_composite"/>
</dbReference>
<gene>
    <name evidence="2" type="ORF">SAMN04487966_11317</name>
</gene>
<dbReference type="OrthoDB" id="3366604at2"/>
<dbReference type="InterPro" id="IPR032466">
    <property type="entry name" value="Metal_Hydrolase"/>
</dbReference>
<accession>A0A1I7MS35</accession>
<keyword evidence="3" id="KW-1185">Reference proteome</keyword>
<dbReference type="PANTHER" id="PTHR32027:SF9">
    <property type="entry name" value="BLL3847 PROTEIN"/>
    <property type="match status" value="1"/>
</dbReference>
<feature type="domain" description="Amidohydrolase 3" evidence="1">
    <location>
        <begin position="121"/>
        <end position="408"/>
    </location>
</feature>
<evidence type="ECO:0000313" key="2">
    <source>
        <dbReference type="EMBL" id="SFV24734.1"/>
    </source>
</evidence>
<proteinExistence type="predicted"/>
<dbReference type="EMBL" id="FPCG01000013">
    <property type="protein sequence ID" value="SFV24734.1"/>
    <property type="molecule type" value="Genomic_DNA"/>
</dbReference>
<dbReference type="GO" id="GO:0016814">
    <property type="term" value="F:hydrolase activity, acting on carbon-nitrogen (but not peptide) bonds, in cyclic amidines"/>
    <property type="evidence" value="ECO:0007669"/>
    <property type="project" value="TreeGrafter"/>
</dbReference>
<dbReference type="SUPFAM" id="SSF51556">
    <property type="entry name" value="Metallo-dependent hydrolases"/>
    <property type="match status" value="1"/>
</dbReference>
<dbReference type="AlphaFoldDB" id="A0A1I7MS35"/>
<organism evidence="2 3">
    <name type="scientific">Micrococcus terreus</name>
    <dbReference type="NCBI Taxonomy" id="574650"/>
    <lineage>
        <taxon>Bacteria</taxon>
        <taxon>Bacillati</taxon>
        <taxon>Actinomycetota</taxon>
        <taxon>Actinomycetes</taxon>
        <taxon>Micrococcales</taxon>
        <taxon>Micrococcaceae</taxon>
        <taxon>Micrococcus</taxon>
    </lineage>
</organism>
<dbReference type="STRING" id="574650.SAMN04487966_11317"/>
<sequence>MANSTSRGALILRNVRPWGGEPAEVIIPDDGHIGEVRPLASGAPRQSGPDDVVVEGRGRILVPSFADVHVHLDSNRLELPFRPHTGAPGVWGMMLNDRNNWRDAEVSITERTTTALRMAIERGTTRVRTYAQVDVDAGLERFEAVVAAQEEFAGRCEVEIIAFPQAGLLKEKGSAEVLERAVQAGADVVGGIDPCQLDRDPVRHLDIVFGLAEKYGVPVDVHLHEPAELARFSTELILDRTEALGMTGNVSISHGYGLSALPEAQRREIFERMGRLDVAMATIAPMSGPLPLAELAQAGVRVGLGQDGQRDYWSPYGNADMLDRTWQLAFTHGYRQDEMIEHCLAVAGVGGASLLDPAGPRLYGVDDRPGVDVGDVADLVLLAGDTPTAAVMDRSPDRTVIHRGRVVADQLELV</sequence>
<dbReference type="Gene3D" id="3.20.20.140">
    <property type="entry name" value="Metal-dependent hydrolases"/>
    <property type="match status" value="1"/>
</dbReference>
<dbReference type="Proteomes" id="UP000198881">
    <property type="component" value="Unassembled WGS sequence"/>
</dbReference>
<dbReference type="InterPro" id="IPR052349">
    <property type="entry name" value="Metallo-hydrolase_Enzymes"/>
</dbReference>
<evidence type="ECO:0000259" key="1">
    <source>
        <dbReference type="Pfam" id="PF07969"/>
    </source>
</evidence>
<protein>
    <submittedName>
        <fullName evidence="2">Cytosine/adenosine deaminase</fullName>
    </submittedName>
</protein>
<dbReference type="Gene3D" id="2.30.40.10">
    <property type="entry name" value="Urease, subunit C, domain 1"/>
    <property type="match status" value="1"/>
</dbReference>
<dbReference type="PANTHER" id="PTHR32027">
    <property type="entry name" value="CYTOSINE DEAMINASE"/>
    <property type="match status" value="1"/>
</dbReference>